<feature type="signal peptide" evidence="2">
    <location>
        <begin position="1"/>
        <end position="21"/>
    </location>
</feature>
<dbReference type="InterPro" id="IPR045035">
    <property type="entry name" value="YSL-like"/>
</dbReference>
<feature type="transmembrane region" description="Helical" evidence="1">
    <location>
        <begin position="240"/>
        <end position="259"/>
    </location>
</feature>
<proteinExistence type="predicted"/>
<dbReference type="PANTHER" id="PTHR31645:SF76">
    <property type="entry name" value="METAL-NICOTIANAMINE TRANSPORTER YSL8-RELATED"/>
    <property type="match status" value="1"/>
</dbReference>
<keyword evidence="1" id="KW-1133">Transmembrane helix</keyword>
<evidence type="ECO:0000313" key="5">
    <source>
        <dbReference type="Proteomes" id="UP000233551"/>
    </source>
</evidence>
<gene>
    <name evidence="4" type="ORF">CRG98_001347</name>
</gene>
<feature type="chain" id="PRO_5014154239" description="Pectinesterase inhibitor domain-containing protein" evidence="2">
    <location>
        <begin position="22"/>
        <end position="328"/>
    </location>
</feature>
<keyword evidence="5" id="KW-1185">Reference proteome</keyword>
<name>A0A2I0LC87_PUNGR</name>
<dbReference type="NCBIfam" id="TIGR01614">
    <property type="entry name" value="PME_inhib"/>
    <property type="match status" value="1"/>
</dbReference>
<dbReference type="GO" id="GO:0035673">
    <property type="term" value="F:oligopeptide transmembrane transporter activity"/>
    <property type="evidence" value="ECO:0007669"/>
    <property type="project" value="InterPro"/>
</dbReference>
<dbReference type="Proteomes" id="UP000233551">
    <property type="component" value="Unassembled WGS sequence"/>
</dbReference>
<dbReference type="AlphaFoldDB" id="A0A2I0LC87"/>
<sequence length="328" mass="36528">METKNITILLLTFTFFSSLLLNPNKACGLVRRGGALRHLCVSELCCKTTYPLLCVSTMSLLMNKRSPFNDPLFVFQTSVKVAAKEARAAVVCVDRMIRAEKKLAMLESRRHCRGFFNEAVEDIQNAVNAIPRREYGTITTALSNAIGEFGSCNEEFTGMNKLSRSNIRISPSTEIVPTLNSCAGLMGFFFFKVWTWIVERFGAAPWASQGGFGSYHFDLSERVVGRSGDPGTQEFMNPSLLWMAGFLLLICFPGILLMIQLTKIMIVDLGLSFPSATAMGPVINSLNTPQGAELQHWAGLEMEKLNSGLQLWDNYFSRLQENYLVSLK</sequence>
<dbReference type="SUPFAM" id="SSF101148">
    <property type="entry name" value="Plant invertase/pectin methylesterase inhibitor"/>
    <property type="match status" value="1"/>
</dbReference>
<feature type="domain" description="Pectinesterase inhibitor" evidence="3">
    <location>
        <begin position="42"/>
        <end position="167"/>
    </location>
</feature>
<comment type="caution">
    <text evidence="4">The sequence shown here is derived from an EMBL/GenBank/DDBJ whole genome shotgun (WGS) entry which is preliminary data.</text>
</comment>
<dbReference type="InterPro" id="IPR006501">
    <property type="entry name" value="Pectinesterase_inhib_dom"/>
</dbReference>
<dbReference type="GO" id="GO:0016020">
    <property type="term" value="C:membrane"/>
    <property type="evidence" value="ECO:0007669"/>
    <property type="project" value="UniProtKB-SubCell"/>
</dbReference>
<organism evidence="4 5">
    <name type="scientific">Punica granatum</name>
    <name type="common">Pomegranate</name>
    <dbReference type="NCBI Taxonomy" id="22663"/>
    <lineage>
        <taxon>Eukaryota</taxon>
        <taxon>Viridiplantae</taxon>
        <taxon>Streptophyta</taxon>
        <taxon>Embryophyta</taxon>
        <taxon>Tracheophyta</taxon>
        <taxon>Spermatophyta</taxon>
        <taxon>Magnoliopsida</taxon>
        <taxon>eudicotyledons</taxon>
        <taxon>Gunneridae</taxon>
        <taxon>Pentapetalae</taxon>
        <taxon>rosids</taxon>
        <taxon>malvids</taxon>
        <taxon>Myrtales</taxon>
        <taxon>Lythraceae</taxon>
        <taxon>Punica</taxon>
    </lineage>
</organism>
<keyword evidence="1" id="KW-0812">Transmembrane</keyword>
<dbReference type="EMBL" id="PGOL01000056">
    <property type="protein sequence ID" value="PKI78289.1"/>
    <property type="molecule type" value="Genomic_DNA"/>
</dbReference>
<evidence type="ECO:0000313" key="4">
    <source>
        <dbReference type="EMBL" id="PKI78289.1"/>
    </source>
</evidence>
<protein>
    <recommendedName>
        <fullName evidence="3">Pectinesterase inhibitor domain-containing protein</fullName>
    </recommendedName>
</protein>
<dbReference type="Gene3D" id="1.20.140.40">
    <property type="entry name" value="Invertase/pectin methylesterase inhibitor family protein"/>
    <property type="match status" value="1"/>
</dbReference>
<evidence type="ECO:0000259" key="3">
    <source>
        <dbReference type="Pfam" id="PF04043"/>
    </source>
</evidence>
<keyword evidence="2" id="KW-0732">Signal</keyword>
<keyword evidence="1" id="KW-0472">Membrane</keyword>
<dbReference type="STRING" id="22663.A0A2I0LC87"/>
<accession>A0A2I0LC87</accession>
<dbReference type="InterPro" id="IPR035513">
    <property type="entry name" value="Invertase/methylesterase_inhib"/>
</dbReference>
<reference evidence="4 5" key="1">
    <citation type="submission" date="2017-11" db="EMBL/GenBank/DDBJ databases">
        <title>De-novo sequencing of pomegranate (Punica granatum L.) genome.</title>
        <authorList>
            <person name="Akparov Z."/>
            <person name="Amiraslanov A."/>
            <person name="Hajiyeva S."/>
            <person name="Abbasov M."/>
            <person name="Kaur K."/>
            <person name="Hamwieh A."/>
            <person name="Solovyev V."/>
            <person name="Salamov A."/>
            <person name="Braich B."/>
            <person name="Kosarev P."/>
            <person name="Mahmoud A."/>
            <person name="Hajiyev E."/>
            <person name="Babayeva S."/>
            <person name="Izzatullayeva V."/>
            <person name="Mammadov A."/>
            <person name="Mammadov A."/>
            <person name="Sharifova S."/>
            <person name="Ojaghi J."/>
            <person name="Eynullazada K."/>
            <person name="Bayramov B."/>
            <person name="Abdulazimova A."/>
            <person name="Shahmuradov I."/>
        </authorList>
    </citation>
    <scope>NUCLEOTIDE SEQUENCE [LARGE SCALE GENOMIC DNA]</scope>
    <source>
        <strain evidence="5">cv. AG2017</strain>
        <tissue evidence="4">Leaf</tissue>
    </source>
</reference>
<dbReference type="Pfam" id="PF04043">
    <property type="entry name" value="PMEI"/>
    <property type="match status" value="1"/>
</dbReference>
<dbReference type="GO" id="GO:0004857">
    <property type="term" value="F:enzyme inhibitor activity"/>
    <property type="evidence" value="ECO:0007669"/>
    <property type="project" value="InterPro"/>
</dbReference>
<evidence type="ECO:0000256" key="1">
    <source>
        <dbReference type="SAM" id="Phobius"/>
    </source>
</evidence>
<dbReference type="PANTHER" id="PTHR31645">
    <property type="entry name" value="OLIGOPEPTIDE TRANSPORTER YGL114W-RELATED"/>
    <property type="match status" value="1"/>
</dbReference>
<evidence type="ECO:0000256" key="2">
    <source>
        <dbReference type="SAM" id="SignalP"/>
    </source>
</evidence>